<proteinExistence type="inferred from homology"/>
<evidence type="ECO:0000313" key="7">
    <source>
        <dbReference type="EMBL" id="NJC24459.1"/>
    </source>
</evidence>
<evidence type="ECO:0000256" key="5">
    <source>
        <dbReference type="ARBA" id="ARBA00023172"/>
    </source>
</evidence>
<comment type="caution">
    <text evidence="7">The sequence shown here is derived from an EMBL/GenBank/DDBJ whole genome shotgun (WGS) entry which is preliminary data.</text>
</comment>
<keyword evidence="8" id="KW-1185">Reference proteome</keyword>
<dbReference type="InterPro" id="IPR001207">
    <property type="entry name" value="Transposase_mutator"/>
</dbReference>
<dbReference type="NCBIfam" id="NF033543">
    <property type="entry name" value="transpos_IS256"/>
    <property type="match status" value="1"/>
</dbReference>
<evidence type="ECO:0000256" key="3">
    <source>
        <dbReference type="ARBA" id="ARBA00022578"/>
    </source>
</evidence>
<dbReference type="GO" id="GO:0004803">
    <property type="term" value="F:transposase activity"/>
    <property type="evidence" value="ECO:0007669"/>
    <property type="project" value="UniProtKB-UniRule"/>
</dbReference>
<evidence type="ECO:0000256" key="6">
    <source>
        <dbReference type="RuleBase" id="RU365089"/>
    </source>
</evidence>
<evidence type="ECO:0000256" key="4">
    <source>
        <dbReference type="ARBA" id="ARBA00023125"/>
    </source>
</evidence>
<dbReference type="GO" id="GO:0003677">
    <property type="term" value="F:DNA binding"/>
    <property type="evidence" value="ECO:0007669"/>
    <property type="project" value="UniProtKB-UniRule"/>
</dbReference>
<reference evidence="7 8" key="1">
    <citation type="submission" date="2020-03" db="EMBL/GenBank/DDBJ databases">
        <title>Sequencing the genomes of 1000 actinobacteria strains.</title>
        <authorList>
            <person name="Klenk H.-P."/>
        </authorList>
    </citation>
    <scope>NUCLEOTIDE SEQUENCE [LARGE SCALE GENOMIC DNA]</scope>
    <source>
        <strain evidence="7 8">DSM 16403</strain>
    </source>
</reference>
<evidence type="ECO:0000256" key="2">
    <source>
        <dbReference type="ARBA" id="ARBA00010961"/>
    </source>
</evidence>
<dbReference type="EMBL" id="JAATJL010000001">
    <property type="protein sequence ID" value="NJC24459.1"/>
    <property type="molecule type" value="Genomic_DNA"/>
</dbReference>
<dbReference type="GO" id="GO:0006313">
    <property type="term" value="P:DNA transposition"/>
    <property type="evidence" value="ECO:0007669"/>
    <property type="project" value="UniProtKB-UniRule"/>
</dbReference>
<sequence length="213" mass="23093">MIDAGQVRLEGKDGLIQQLIKAGLERGLQTELGDHLGYDKGDPDAALFPNSRNGVFPKTVATVVGGVELAIPRDRDGTFTPALVPKGSRRLGGLDEMIVSLYAGGMTVRDIEHHLVSTIGTEISRETISKITDEVLDEVILWQRRPLEAFYPVIYLDAIVVKIRDGAHVRNKAAHIAVGVDMDGIKHVLGIWVQATEGAKFWAGPAPNWPTGV</sequence>
<keyword evidence="5 6" id="KW-0233">DNA recombination</keyword>
<accession>A0A846RTU1</accession>
<dbReference type="AlphaFoldDB" id="A0A846RTU1"/>
<evidence type="ECO:0000313" key="8">
    <source>
        <dbReference type="Proteomes" id="UP000547458"/>
    </source>
</evidence>
<name>A0A846RTU1_9MICC</name>
<protein>
    <recommendedName>
        <fullName evidence="6">Mutator family transposase</fullName>
    </recommendedName>
</protein>
<organism evidence="7 8">
    <name type="scientific">Arthrobacter pigmenti</name>
    <dbReference type="NCBI Taxonomy" id="271432"/>
    <lineage>
        <taxon>Bacteria</taxon>
        <taxon>Bacillati</taxon>
        <taxon>Actinomycetota</taxon>
        <taxon>Actinomycetes</taxon>
        <taxon>Micrococcales</taxon>
        <taxon>Micrococcaceae</taxon>
        <taxon>Arthrobacter</taxon>
    </lineage>
</organism>
<keyword evidence="6" id="KW-0814">Transposable element</keyword>
<dbReference type="Pfam" id="PF00872">
    <property type="entry name" value="Transposase_mut"/>
    <property type="match status" value="1"/>
</dbReference>
<dbReference type="PANTHER" id="PTHR33217:SF5">
    <property type="entry name" value="MUTATOR FAMILY TRANSPOSASE"/>
    <property type="match status" value="1"/>
</dbReference>
<comment type="similarity">
    <text evidence="2 6">Belongs to the transposase mutator family.</text>
</comment>
<comment type="function">
    <text evidence="1 6">Required for the transposition of the insertion element.</text>
</comment>
<keyword evidence="3 6" id="KW-0815">Transposition</keyword>
<keyword evidence="4 6" id="KW-0238">DNA-binding</keyword>
<dbReference type="Proteomes" id="UP000547458">
    <property type="component" value="Unassembled WGS sequence"/>
</dbReference>
<evidence type="ECO:0000256" key="1">
    <source>
        <dbReference type="ARBA" id="ARBA00002190"/>
    </source>
</evidence>
<gene>
    <name evidence="7" type="ORF">BJ994_003535</name>
</gene>
<dbReference type="PANTHER" id="PTHR33217">
    <property type="entry name" value="TRANSPOSASE FOR INSERTION SEQUENCE ELEMENT IS1081"/>
    <property type="match status" value="1"/>
</dbReference>